<dbReference type="EMBL" id="CAICTM010000080">
    <property type="protein sequence ID" value="CAB9500324.1"/>
    <property type="molecule type" value="Genomic_DNA"/>
</dbReference>
<organism evidence="3 4">
    <name type="scientific">Seminavis robusta</name>
    <dbReference type="NCBI Taxonomy" id="568900"/>
    <lineage>
        <taxon>Eukaryota</taxon>
        <taxon>Sar</taxon>
        <taxon>Stramenopiles</taxon>
        <taxon>Ochrophyta</taxon>
        <taxon>Bacillariophyta</taxon>
        <taxon>Bacillariophyceae</taxon>
        <taxon>Bacillariophycidae</taxon>
        <taxon>Naviculales</taxon>
        <taxon>Naviculaceae</taxon>
        <taxon>Seminavis</taxon>
    </lineage>
</organism>
<feature type="compositionally biased region" description="Basic and acidic residues" evidence="1">
    <location>
        <begin position="113"/>
        <end position="135"/>
    </location>
</feature>
<feature type="region of interest" description="Disordered" evidence="1">
    <location>
        <begin position="113"/>
        <end position="153"/>
    </location>
</feature>
<name>A0A9N8DGJ4_9STRA</name>
<reference evidence="3" key="1">
    <citation type="submission" date="2020-06" db="EMBL/GenBank/DDBJ databases">
        <authorList>
            <consortium name="Plant Systems Biology data submission"/>
        </authorList>
    </citation>
    <scope>NUCLEOTIDE SEQUENCE</scope>
    <source>
        <strain evidence="3">D6</strain>
    </source>
</reference>
<proteinExistence type="predicted"/>
<feature type="domain" description="DUF6824" evidence="2">
    <location>
        <begin position="24"/>
        <end position="105"/>
    </location>
</feature>
<dbReference type="Pfam" id="PF20710">
    <property type="entry name" value="DUF6824"/>
    <property type="match status" value="1"/>
</dbReference>
<keyword evidence="4" id="KW-1185">Reference proteome</keyword>
<dbReference type="InterPro" id="IPR049227">
    <property type="entry name" value="DUF6824"/>
</dbReference>
<protein>
    <submittedName>
        <fullName evidence="3">Nitrilase family, member 2</fullName>
    </submittedName>
</protein>
<gene>
    <name evidence="3" type="ORF">SEMRO_81_G043500.1</name>
</gene>
<comment type="caution">
    <text evidence="3">The sequence shown here is derived from an EMBL/GenBank/DDBJ whole genome shotgun (WGS) entry which is preliminary data.</text>
</comment>
<dbReference type="Proteomes" id="UP001153069">
    <property type="component" value="Unassembled WGS sequence"/>
</dbReference>
<accession>A0A9N8DGJ4</accession>
<dbReference type="AlphaFoldDB" id="A0A9N8DGJ4"/>
<evidence type="ECO:0000313" key="4">
    <source>
        <dbReference type="Proteomes" id="UP001153069"/>
    </source>
</evidence>
<evidence type="ECO:0000256" key="1">
    <source>
        <dbReference type="SAM" id="MobiDB-lite"/>
    </source>
</evidence>
<evidence type="ECO:0000259" key="2">
    <source>
        <dbReference type="Pfam" id="PF20710"/>
    </source>
</evidence>
<sequence length="296" mass="32857">MPPSTMSRALTMLPEDFLPNVTHVIIGRGKKHSKHSGNLRYSTLVHEEMHAYAAAENKAGKSEVISRLVARVRETGNFVREAGNGRWALVEEHAVRTTTAQHFRDALYSKYRSSKEMKKQKRKEERRESITKPEEGDLLQGEGEGEDCSSSLMYEPSKKRARCVSPEKSLNNSLSTAPGFFQKQFLQMPHMMMQQQQAATQAQADALSVFSSSMFMNKINFQDSNPFEPTPICSSSDAAPSGSLFGAFADTLNFAAPVVPSMSMSSNPFDALQEMPFFHEVDNSTVCASATPRFAL</sequence>
<evidence type="ECO:0000313" key="3">
    <source>
        <dbReference type="EMBL" id="CAB9500324.1"/>
    </source>
</evidence>